<dbReference type="Pfam" id="PF01894">
    <property type="entry name" value="YjbQ"/>
    <property type="match status" value="1"/>
</dbReference>
<dbReference type="Gene3D" id="2.60.120.460">
    <property type="entry name" value="YjbQ-like"/>
    <property type="match status" value="1"/>
</dbReference>
<evidence type="ECO:0008006" key="3">
    <source>
        <dbReference type="Google" id="ProtNLM"/>
    </source>
</evidence>
<organism evidence="1 2">
    <name type="scientific">Astrephomene gubernaculifera</name>
    <dbReference type="NCBI Taxonomy" id="47775"/>
    <lineage>
        <taxon>Eukaryota</taxon>
        <taxon>Viridiplantae</taxon>
        <taxon>Chlorophyta</taxon>
        <taxon>core chlorophytes</taxon>
        <taxon>Chlorophyceae</taxon>
        <taxon>CS clade</taxon>
        <taxon>Chlamydomonadales</taxon>
        <taxon>Astrephomenaceae</taxon>
        <taxon>Astrephomene</taxon>
    </lineage>
</organism>
<comment type="caution">
    <text evidence="1">The sequence shown here is derived from an EMBL/GenBank/DDBJ whole genome shotgun (WGS) entry which is preliminary data.</text>
</comment>
<accession>A0AAD3E493</accession>
<dbReference type="SUPFAM" id="SSF111038">
    <property type="entry name" value="YjbQ-like"/>
    <property type="match status" value="1"/>
</dbReference>
<protein>
    <recommendedName>
        <fullName evidence="3">Secondary thiamine-phosphate synthase enzyme</fullName>
    </recommendedName>
</protein>
<name>A0AAD3E493_9CHLO</name>
<evidence type="ECO:0000313" key="2">
    <source>
        <dbReference type="Proteomes" id="UP001054857"/>
    </source>
</evidence>
<dbReference type="PANTHER" id="PTHR30615">
    <property type="entry name" value="UNCHARACTERIZED PROTEIN YJBQ-RELATED"/>
    <property type="match status" value="1"/>
</dbReference>
<gene>
    <name evidence="1" type="ORF">Agub_g15122</name>
</gene>
<dbReference type="Proteomes" id="UP001054857">
    <property type="component" value="Unassembled WGS sequence"/>
</dbReference>
<dbReference type="InterPro" id="IPR035917">
    <property type="entry name" value="YjbQ-like_sf"/>
</dbReference>
<proteinExistence type="predicted"/>
<reference evidence="1 2" key="1">
    <citation type="journal article" date="2021" name="Sci. Rep.">
        <title>Genome sequencing of the multicellular alga Astrephomene provides insights into convergent evolution of germ-soma differentiation.</title>
        <authorList>
            <person name="Yamashita S."/>
            <person name="Yamamoto K."/>
            <person name="Matsuzaki R."/>
            <person name="Suzuki S."/>
            <person name="Yamaguchi H."/>
            <person name="Hirooka S."/>
            <person name="Minakuchi Y."/>
            <person name="Miyagishima S."/>
            <person name="Kawachi M."/>
            <person name="Toyoda A."/>
            <person name="Nozaki H."/>
        </authorList>
    </citation>
    <scope>NUCLEOTIDE SEQUENCE [LARGE SCALE GENOMIC DNA]</scope>
    <source>
        <strain evidence="1 2">NIES-4017</strain>
    </source>
</reference>
<dbReference type="EMBL" id="BMAR01000066">
    <property type="protein sequence ID" value="GFR52547.1"/>
    <property type="molecule type" value="Genomic_DNA"/>
</dbReference>
<evidence type="ECO:0000313" key="1">
    <source>
        <dbReference type="EMBL" id="GFR52547.1"/>
    </source>
</evidence>
<dbReference type="PANTHER" id="PTHR30615:SF16">
    <property type="entry name" value="SECONDARY THIAMINE-PHOSPHATE SYNTHASE ENZYME"/>
    <property type="match status" value="1"/>
</dbReference>
<sequence length="263" mass="28413">MRTANAVQFQCNSCNMLATNSRPKPTTVLAPRAGDLGVAASIPLRLSRASCPAFNAPNAQRPRGARLNHCTASASLPPGAITTVVVSASTAPPPASPLLYQYYQLEVPQTPPGISLVDFTPQVRQLVEQVGLQEGCVHLLSRHTTTALTINENEARLMDDVRQFLSRLAPAADPYLHNDLHLRPAPSDWPGGWEAWAAQEPRNAHSHLLSMLLGNTLTVPVTRGKLALGTWQSLMLVELDGPRPRTIGVQLTGHSIQIERNAI</sequence>
<keyword evidence="2" id="KW-1185">Reference proteome</keyword>
<dbReference type="InterPro" id="IPR001602">
    <property type="entry name" value="UPF0047_YjbQ-like"/>
</dbReference>
<dbReference type="AlphaFoldDB" id="A0AAD3E493"/>